<keyword evidence="1" id="KW-1133">Transmembrane helix</keyword>
<evidence type="ECO:0000313" key="3">
    <source>
        <dbReference type="EMBL" id="KAK6984083.1"/>
    </source>
</evidence>
<comment type="caution">
    <text evidence="3">The sequence shown here is derived from an EMBL/GenBank/DDBJ whole genome shotgun (WGS) entry which is preliminary data.</text>
</comment>
<keyword evidence="1" id="KW-0472">Membrane</keyword>
<proteinExistence type="predicted"/>
<evidence type="ECO:0000256" key="1">
    <source>
        <dbReference type="SAM" id="Phobius"/>
    </source>
</evidence>
<feature type="domain" description="DUF6535" evidence="2">
    <location>
        <begin position="28"/>
        <end position="208"/>
    </location>
</feature>
<gene>
    <name evidence="3" type="ORF">R3P38DRAFT_3109050</name>
</gene>
<dbReference type="Pfam" id="PF20153">
    <property type="entry name" value="DUF6535"/>
    <property type="match status" value="1"/>
</dbReference>
<keyword evidence="4" id="KW-1185">Reference proteome</keyword>
<feature type="transmembrane region" description="Helical" evidence="1">
    <location>
        <begin position="119"/>
        <end position="145"/>
    </location>
</feature>
<dbReference type="InterPro" id="IPR045338">
    <property type="entry name" value="DUF6535"/>
</dbReference>
<accession>A0AAV9ZI58</accession>
<organism evidence="3 4">
    <name type="scientific">Favolaschia claudopus</name>
    <dbReference type="NCBI Taxonomy" id="2862362"/>
    <lineage>
        <taxon>Eukaryota</taxon>
        <taxon>Fungi</taxon>
        <taxon>Dikarya</taxon>
        <taxon>Basidiomycota</taxon>
        <taxon>Agaricomycotina</taxon>
        <taxon>Agaricomycetes</taxon>
        <taxon>Agaricomycetidae</taxon>
        <taxon>Agaricales</taxon>
        <taxon>Marasmiineae</taxon>
        <taxon>Mycenaceae</taxon>
        <taxon>Favolaschia</taxon>
    </lineage>
</organism>
<dbReference type="AlphaFoldDB" id="A0AAV9ZI58"/>
<protein>
    <recommendedName>
        <fullName evidence="2">DUF6535 domain-containing protein</fullName>
    </recommendedName>
</protein>
<feature type="transmembrane region" description="Helical" evidence="1">
    <location>
        <begin position="187"/>
        <end position="208"/>
    </location>
</feature>
<evidence type="ECO:0000259" key="2">
    <source>
        <dbReference type="Pfam" id="PF20153"/>
    </source>
</evidence>
<sequence length="910" mass="101377">MPDVELNGNLPRPKYADSGDEAAAAKIWAVYAGEAEKYDKGLVQSWKSDMEGMIIFAGLFSAVLTAFLVESYKTLNPDPGDITVLLLARISDQLAASANGTASAIPLPLELDKDVAPTAAAWACNALWFLSLGLSLTCALIATLLEQWAREFLHRTDIHSAPLIRARIFSFLYYGLRRFSIHAVVDIIPLLLHLALLLFFSGLVAFLIPVNTAIAIIAAAMLLTVVTAYSVLTVFPLRFLDSPYRTPLTGVFWGLYQYLKHKWRRRHRIRGSGTTENGDPSRFLEETMIAAISRAATEVSEHRTSRDLEALIWTIKSLADDAELEPFVDAIPDILWGPNGPREAYSDIFRNLINNPRTGLHARIVNLYHSCEAGLLSPTTLKRRKIVCYKAIWTTIPLLRTIDSTAIFPRFSGGWVSIGSLQEKDLEVLHFAASVQALVLWKMFENDKRVLHKQLEYLSGSSSASVNQVDSTPARLFIDDLIHSRDYFIDAQHIDLTDTASLPGRQVPTLIANIRHILTTTPYLILFPYLRSASALDALPYSFRWTLDFLRQPKGTPPAVRYDLDATFEVVVPRLLERFNDPGPGWMDAIMNELILYWPQQGSSDGISLHPTFLRYLNERNSKSALSTCLARIAHNVQLWEVFASHLKLVVNPNREDTLAALWRLLAMPLSPPPSLLPRLLDACLHLNSPPVAPSVTAILKSRYLRVHSLQATDPGNLMHRWMATTLHTHTSIPDSEGRDHFSLDDPLDIGGDDASVVLYTEFLELCASLATDADLPHQPSITLSMIDPLTEPCQVHETNQIRFASAVRSFFASARCTNLRTVVINSSLFDAYAGYADSWTAMNRGWLDNAVARDTIVSTLRWYAEGAADFPQSSTHPDLVRTRSILVGIRLSSGIESRLLLGHEQRGES</sequence>
<dbReference type="EMBL" id="JAWWNJ010000143">
    <property type="protein sequence ID" value="KAK6984083.1"/>
    <property type="molecule type" value="Genomic_DNA"/>
</dbReference>
<name>A0AAV9ZI58_9AGAR</name>
<reference evidence="3 4" key="1">
    <citation type="journal article" date="2024" name="J Genomics">
        <title>Draft genome sequencing and assembly of Favolaschia claudopus CIRM-BRFM 2984 isolated from oak limbs.</title>
        <authorList>
            <person name="Navarro D."/>
            <person name="Drula E."/>
            <person name="Chaduli D."/>
            <person name="Cazenave R."/>
            <person name="Ahrendt S."/>
            <person name="Wang J."/>
            <person name="Lipzen A."/>
            <person name="Daum C."/>
            <person name="Barry K."/>
            <person name="Grigoriev I.V."/>
            <person name="Favel A."/>
            <person name="Rosso M.N."/>
            <person name="Martin F."/>
        </authorList>
    </citation>
    <scope>NUCLEOTIDE SEQUENCE [LARGE SCALE GENOMIC DNA]</scope>
    <source>
        <strain evidence="3 4">CIRM-BRFM 2984</strain>
    </source>
</reference>
<dbReference type="Proteomes" id="UP001362999">
    <property type="component" value="Unassembled WGS sequence"/>
</dbReference>
<feature type="transmembrane region" description="Helical" evidence="1">
    <location>
        <begin position="52"/>
        <end position="69"/>
    </location>
</feature>
<keyword evidence="1" id="KW-0812">Transmembrane</keyword>
<evidence type="ECO:0000313" key="4">
    <source>
        <dbReference type="Proteomes" id="UP001362999"/>
    </source>
</evidence>
<feature type="transmembrane region" description="Helical" evidence="1">
    <location>
        <begin position="214"/>
        <end position="235"/>
    </location>
</feature>